<dbReference type="EMBL" id="OZ034821">
    <property type="protein sequence ID" value="CAL1406533.1"/>
    <property type="molecule type" value="Genomic_DNA"/>
</dbReference>
<accession>A0AAV2G760</accession>
<gene>
    <name evidence="2" type="ORF">LTRI10_LOCUS46253</name>
</gene>
<feature type="region of interest" description="Disordered" evidence="1">
    <location>
        <begin position="36"/>
        <end position="57"/>
    </location>
</feature>
<protein>
    <submittedName>
        <fullName evidence="2">Uncharacterized protein</fullName>
    </submittedName>
</protein>
<dbReference type="Proteomes" id="UP001497516">
    <property type="component" value="Chromosome 8"/>
</dbReference>
<evidence type="ECO:0000313" key="2">
    <source>
        <dbReference type="EMBL" id="CAL1406533.1"/>
    </source>
</evidence>
<name>A0AAV2G760_9ROSI</name>
<keyword evidence="3" id="KW-1185">Reference proteome</keyword>
<evidence type="ECO:0000256" key="1">
    <source>
        <dbReference type="SAM" id="MobiDB-lite"/>
    </source>
</evidence>
<proteinExistence type="predicted"/>
<reference evidence="2 3" key="1">
    <citation type="submission" date="2024-04" db="EMBL/GenBank/DDBJ databases">
        <authorList>
            <person name="Fracassetti M."/>
        </authorList>
    </citation>
    <scope>NUCLEOTIDE SEQUENCE [LARGE SCALE GENOMIC DNA]</scope>
</reference>
<sequence length="113" mass="12028">MNLSKFFDSEWIRLSQRLQQSLDRYEREARERAAAEGEMVEMAASTAAGETGWRRSAGLTEDTTMTGQAITAASTPTITAIAAPAITVVVEKESYSPSATAAAKLTTNPAGNS</sequence>
<dbReference type="AlphaFoldDB" id="A0AAV2G760"/>
<evidence type="ECO:0000313" key="3">
    <source>
        <dbReference type="Proteomes" id="UP001497516"/>
    </source>
</evidence>
<organism evidence="2 3">
    <name type="scientific">Linum trigynum</name>
    <dbReference type="NCBI Taxonomy" id="586398"/>
    <lineage>
        <taxon>Eukaryota</taxon>
        <taxon>Viridiplantae</taxon>
        <taxon>Streptophyta</taxon>
        <taxon>Embryophyta</taxon>
        <taxon>Tracheophyta</taxon>
        <taxon>Spermatophyta</taxon>
        <taxon>Magnoliopsida</taxon>
        <taxon>eudicotyledons</taxon>
        <taxon>Gunneridae</taxon>
        <taxon>Pentapetalae</taxon>
        <taxon>rosids</taxon>
        <taxon>fabids</taxon>
        <taxon>Malpighiales</taxon>
        <taxon>Linaceae</taxon>
        <taxon>Linum</taxon>
    </lineage>
</organism>